<dbReference type="InterPro" id="IPR014777">
    <property type="entry name" value="4pyrrole_Mease_sub1"/>
</dbReference>
<dbReference type="InterPro" id="IPR014776">
    <property type="entry name" value="4pyrrole_Mease_sub2"/>
</dbReference>
<comment type="catalytic activity">
    <reaction evidence="8">
        <text>2-[(3S)-amino-3-carboxypropyl]-L-histidyl-[translation elongation factor 2] + 4 S-adenosyl-L-methionine = diphthine methyl ester-[translation elongation factor 2] + 4 S-adenosyl-L-homocysteine + 3 H(+)</text>
        <dbReference type="Rhea" id="RHEA:42652"/>
        <dbReference type="Rhea" id="RHEA-COMP:9749"/>
        <dbReference type="Rhea" id="RHEA-COMP:10173"/>
        <dbReference type="ChEBI" id="CHEBI:15378"/>
        <dbReference type="ChEBI" id="CHEBI:57856"/>
        <dbReference type="ChEBI" id="CHEBI:59789"/>
        <dbReference type="ChEBI" id="CHEBI:73995"/>
        <dbReference type="ChEBI" id="CHEBI:79005"/>
        <dbReference type="EC" id="2.1.1.314"/>
    </reaction>
</comment>
<evidence type="ECO:0000256" key="4">
    <source>
        <dbReference type="ARBA" id="ARBA00011927"/>
    </source>
</evidence>
<gene>
    <name evidence="11" type="ORF">CDCA_CDCA08G2543</name>
</gene>
<evidence type="ECO:0000256" key="6">
    <source>
        <dbReference type="ARBA" id="ARBA00022679"/>
    </source>
</evidence>
<sequence>MVFYLIGLGLGDEQDITLRGLETVRWCARVYLEAYTSVLPVDVARLERQYGQRVMLADREMVEDGADDLLHGADTSDVALLVVGDVFWATTHQDLWLRARRRGIECAVVHNAGIMNAVGVCGLQMYRFGETISLVWFTERWRPTSWYPRLAANRQRGLHTLCLLDIRVKEPTEESLARGKPVYEAPRFMSVAEAAQQLLQVAAWRRERRNGQANPTNDAEAPEPYCACAEAYTAQTLGIGLARAGQATQQILVGTLEQLARAELGPPLHALIIPGELHALEAEFVATLPQVSGRQ</sequence>
<comment type="function">
    <text evidence="1">S-adenosyl-L-methionine-dependent methyltransferase that catalyzes four methylations of the modified target histidine residue in translation elongation factor 2 (EF-2), to form an intermediate called diphthine methyl ester. The four successive methylation reactions represent the second step of diphthamide biosynthesis.</text>
</comment>
<evidence type="ECO:0000256" key="3">
    <source>
        <dbReference type="ARBA" id="ARBA00006729"/>
    </source>
</evidence>
<feature type="binding site" evidence="9">
    <location>
        <position position="164"/>
    </location>
    <ligand>
        <name>S-adenosyl-L-methionine</name>
        <dbReference type="ChEBI" id="CHEBI:59789"/>
    </ligand>
</feature>
<evidence type="ECO:0000256" key="9">
    <source>
        <dbReference type="PIRSR" id="PIRSR036432-1"/>
    </source>
</evidence>
<evidence type="ECO:0000259" key="10">
    <source>
        <dbReference type="Pfam" id="PF00590"/>
    </source>
</evidence>
<proteinExistence type="inferred from homology"/>
<dbReference type="EMBL" id="JANCYW010000008">
    <property type="protein sequence ID" value="KAK4536518.1"/>
    <property type="molecule type" value="Genomic_DNA"/>
</dbReference>
<feature type="binding site" evidence="9">
    <location>
        <position position="85"/>
    </location>
    <ligand>
        <name>S-adenosyl-L-methionine</name>
        <dbReference type="ChEBI" id="CHEBI:59789"/>
    </ligand>
</feature>
<evidence type="ECO:0000256" key="2">
    <source>
        <dbReference type="ARBA" id="ARBA00005156"/>
    </source>
</evidence>
<evidence type="ECO:0000256" key="5">
    <source>
        <dbReference type="ARBA" id="ARBA00022603"/>
    </source>
</evidence>
<dbReference type="EC" id="2.1.1.314" evidence="4"/>
<organism evidence="11 12">
    <name type="scientific">Cyanidium caldarium</name>
    <name type="common">Red alga</name>
    <dbReference type="NCBI Taxonomy" id="2771"/>
    <lineage>
        <taxon>Eukaryota</taxon>
        <taxon>Rhodophyta</taxon>
        <taxon>Bangiophyceae</taxon>
        <taxon>Cyanidiales</taxon>
        <taxon>Cyanidiaceae</taxon>
        <taxon>Cyanidium</taxon>
    </lineage>
</organism>
<feature type="binding site" evidence="9">
    <location>
        <position position="269"/>
    </location>
    <ligand>
        <name>S-adenosyl-L-methionine</name>
        <dbReference type="ChEBI" id="CHEBI:59789"/>
    </ligand>
</feature>
<comment type="caution">
    <text evidence="11">The sequence shown here is derived from an EMBL/GenBank/DDBJ whole genome shotgun (WGS) entry which is preliminary data.</text>
</comment>
<keyword evidence="12" id="KW-1185">Reference proteome</keyword>
<keyword evidence="7 9" id="KW-0949">S-adenosyl-L-methionine</keyword>
<accession>A0AAV9IW56</accession>
<dbReference type="Pfam" id="PF00590">
    <property type="entry name" value="TP_methylase"/>
    <property type="match status" value="1"/>
</dbReference>
<name>A0AAV9IW56_CYACA</name>
<dbReference type="Proteomes" id="UP001301350">
    <property type="component" value="Unassembled WGS sequence"/>
</dbReference>
<dbReference type="FunFam" id="3.40.1010.10:FF:000004">
    <property type="entry name" value="Putative diphthine synthase"/>
    <property type="match status" value="1"/>
</dbReference>
<comment type="pathway">
    <text evidence="2">Protein modification; peptidyl-diphthamide biosynthesis.</text>
</comment>
<dbReference type="GO" id="GO:0032259">
    <property type="term" value="P:methylation"/>
    <property type="evidence" value="ECO:0007669"/>
    <property type="project" value="UniProtKB-KW"/>
</dbReference>
<evidence type="ECO:0000256" key="7">
    <source>
        <dbReference type="ARBA" id="ARBA00022691"/>
    </source>
</evidence>
<feature type="binding site" evidence="9">
    <location>
        <position position="10"/>
    </location>
    <ligand>
        <name>S-adenosyl-L-methionine</name>
        <dbReference type="ChEBI" id="CHEBI:59789"/>
    </ligand>
</feature>
<feature type="domain" description="Tetrapyrrole methylase" evidence="10">
    <location>
        <begin position="3"/>
        <end position="168"/>
    </location>
</feature>
<dbReference type="AlphaFoldDB" id="A0AAV9IW56"/>
<evidence type="ECO:0000256" key="8">
    <source>
        <dbReference type="ARBA" id="ARBA00048752"/>
    </source>
</evidence>
<comment type="similarity">
    <text evidence="3">Belongs to the diphthine synthase family.</text>
</comment>
<evidence type="ECO:0000313" key="12">
    <source>
        <dbReference type="Proteomes" id="UP001301350"/>
    </source>
</evidence>
<dbReference type="GO" id="GO:0017183">
    <property type="term" value="P:protein histidyl modification to diphthamide"/>
    <property type="evidence" value="ECO:0007669"/>
    <property type="project" value="InterPro"/>
</dbReference>
<dbReference type="InterPro" id="IPR004551">
    <property type="entry name" value="Dphthn_synthase"/>
</dbReference>
<dbReference type="NCBIfam" id="TIGR00522">
    <property type="entry name" value="dph5"/>
    <property type="match status" value="1"/>
</dbReference>
<feature type="binding site" evidence="9">
    <location>
        <position position="244"/>
    </location>
    <ligand>
        <name>S-adenosyl-L-methionine</name>
        <dbReference type="ChEBI" id="CHEBI:59789"/>
    </ligand>
</feature>
<evidence type="ECO:0000256" key="1">
    <source>
        <dbReference type="ARBA" id="ARBA00004006"/>
    </source>
</evidence>
<evidence type="ECO:0000313" key="11">
    <source>
        <dbReference type="EMBL" id="KAK4536518.1"/>
    </source>
</evidence>
<dbReference type="InterPro" id="IPR035996">
    <property type="entry name" value="4pyrrol_Methylase_sf"/>
</dbReference>
<keyword evidence="5" id="KW-0489">Methyltransferase</keyword>
<dbReference type="InterPro" id="IPR000878">
    <property type="entry name" value="4pyrrol_Mease"/>
</dbReference>
<dbReference type="PANTHER" id="PTHR10882:SF0">
    <property type="entry name" value="DIPHTHINE METHYL ESTER SYNTHASE"/>
    <property type="match status" value="1"/>
</dbReference>
<dbReference type="PIRSF" id="PIRSF036432">
    <property type="entry name" value="Diphthine_synth"/>
    <property type="match status" value="1"/>
</dbReference>
<dbReference type="GO" id="GO:0141133">
    <property type="term" value="F:diphthine methyl ester synthase activity"/>
    <property type="evidence" value="ECO:0007669"/>
    <property type="project" value="UniProtKB-EC"/>
</dbReference>
<dbReference type="FunFam" id="3.30.950.10:FF:000004">
    <property type="entry name" value="Diphthine synthase putative"/>
    <property type="match status" value="1"/>
</dbReference>
<protein>
    <recommendedName>
        <fullName evidence="4">diphthine methyl ester synthase</fullName>
        <ecNumber evidence="4">2.1.1.314</ecNumber>
    </recommendedName>
</protein>
<dbReference type="PANTHER" id="PTHR10882">
    <property type="entry name" value="DIPHTHINE SYNTHASE"/>
    <property type="match status" value="1"/>
</dbReference>
<reference evidence="11 12" key="1">
    <citation type="submission" date="2022-07" db="EMBL/GenBank/DDBJ databases">
        <title>Genome-wide signatures of adaptation to extreme environments.</title>
        <authorList>
            <person name="Cho C.H."/>
            <person name="Yoon H.S."/>
        </authorList>
    </citation>
    <scope>NUCLEOTIDE SEQUENCE [LARGE SCALE GENOMIC DNA]</scope>
    <source>
        <strain evidence="11 12">DBV 063 E5</strain>
    </source>
</reference>
<keyword evidence="6" id="KW-0808">Transferase</keyword>
<dbReference type="CDD" id="cd11647">
    <property type="entry name" value="DHP5_DphB"/>
    <property type="match status" value="1"/>
</dbReference>
<dbReference type="Gene3D" id="3.40.1010.10">
    <property type="entry name" value="Cobalt-precorrin-4 Transmethylase, Domain 1"/>
    <property type="match status" value="1"/>
</dbReference>
<dbReference type="SUPFAM" id="SSF53790">
    <property type="entry name" value="Tetrapyrrole methylase"/>
    <property type="match status" value="1"/>
</dbReference>
<dbReference type="Gene3D" id="3.30.950.10">
    <property type="entry name" value="Methyltransferase, Cobalt-precorrin-4 Transmethylase, Domain 2"/>
    <property type="match status" value="1"/>
</dbReference>